<evidence type="ECO:0000259" key="1">
    <source>
        <dbReference type="Pfam" id="PF13837"/>
    </source>
</evidence>
<sequence>MGLPITAVVESNQVALLTRWADGSVQEQLLTAVRNERVFIKLSSELDALGFIKTSTQCRWKIKKLKQEYKKIKDDENKNRSYNRRRERWFAIMDSVLRHQPSTLVIDSDGNILATTQPNSPQEVKDSGKLSCLVQHQH</sequence>
<dbReference type="InterPro" id="IPR044822">
    <property type="entry name" value="Myb_DNA-bind_4"/>
</dbReference>
<dbReference type="PANTHER" id="PTHR47595">
    <property type="entry name" value="HEAT SHOCK 70 KDA PROTEIN 14"/>
    <property type="match status" value="1"/>
</dbReference>
<dbReference type="Pfam" id="PF13837">
    <property type="entry name" value="Myb_DNA-bind_4"/>
    <property type="match status" value="1"/>
</dbReference>
<accession>A0A8C7FNZ6</accession>
<dbReference type="Ensembl" id="ENSOKIT00005032854.1">
    <property type="protein sequence ID" value="ENSOKIP00005031094.1"/>
    <property type="gene ID" value="ENSOKIG00005013361.1"/>
</dbReference>
<reference evidence="2" key="1">
    <citation type="submission" date="2025-08" db="UniProtKB">
        <authorList>
            <consortium name="Ensembl"/>
        </authorList>
    </citation>
    <scope>IDENTIFICATION</scope>
</reference>
<protein>
    <recommendedName>
        <fullName evidence="1">Myb/SANT-like DNA-binding domain-containing protein</fullName>
    </recommendedName>
</protein>
<reference evidence="2" key="2">
    <citation type="submission" date="2025-09" db="UniProtKB">
        <authorList>
            <consortium name="Ensembl"/>
        </authorList>
    </citation>
    <scope>IDENTIFICATION</scope>
</reference>
<proteinExistence type="predicted"/>
<dbReference type="Proteomes" id="UP000694557">
    <property type="component" value="Unassembled WGS sequence"/>
</dbReference>
<name>A0A8C7FNZ6_ONCKI</name>
<evidence type="ECO:0000313" key="2">
    <source>
        <dbReference type="Ensembl" id="ENSOKIP00005031094.1"/>
    </source>
</evidence>
<dbReference type="Gene3D" id="1.10.10.60">
    <property type="entry name" value="Homeodomain-like"/>
    <property type="match status" value="1"/>
</dbReference>
<dbReference type="AlphaFoldDB" id="A0A8C7FNZ6"/>
<dbReference type="GeneTree" id="ENSGT00940000174723"/>
<keyword evidence="3" id="KW-1185">Reference proteome</keyword>
<dbReference type="PANTHER" id="PTHR47595:SF1">
    <property type="entry name" value="MYB_SANT-LIKE DNA-BINDING DOMAIN-CONTAINING PROTEIN"/>
    <property type="match status" value="1"/>
</dbReference>
<evidence type="ECO:0000313" key="3">
    <source>
        <dbReference type="Proteomes" id="UP000694557"/>
    </source>
</evidence>
<organism evidence="2 3">
    <name type="scientific">Oncorhynchus kisutch</name>
    <name type="common">Coho salmon</name>
    <name type="synonym">Salmo kisutch</name>
    <dbReference type="NCBI Taxonomy" id="8019"/>
    <lineage>
        <taxon>Eukaryota</taxon>
        <taxon>Metazoa</taxon>
        <taxon>Chordata</taxon>
        <taxon>Craniata</taxon>
        <taxon>Vertebrata</taxon>
        <taxon>Euteleostomi</taxon>
        <taxon>Actinopterygii</taxon>
        <taxon>Neopterygii</taxon>
        <taxon>Teleostei</taxon>
        <taxon>Protacanthopterygii</taxon>
        <taxon>Salmoniformes</taxon>
        <taxon>Salmonidae</taxon>
        <taxon>Salmoninae</taxon>
        <taxon>Oncorhynchus</taxon>
    </lineage>
</organism>
<feature type="domain" description="Myb/SANT-like DNA-binding" evidence="1">
    <location>
        <begin position="14"/>
        <end position="81"/>
    </location>
</feature>